<evidence type="ECO:0000313" key="1">
    <source>
        <dbReference type="EMBL" id="MCG2620882.1"/>
    </source>
</evidence>
<gene>
    <name evidence="1" type="ORF">LVY72_03015</name>
</gene>
<dbReference type="RefSeq" id="WP_237817964.1">
    <property type="nucleotide sequence ID" value="NZ_JAKLTQ010000001.1"/>
</dbReference>
<sequence length="137" mass="14859">MDSGEQKTGLEELIESASESYVRRRRAELSEMESRFSARFASAADRLFEDVSLRAGIERLVTSTATGLPNMAAVEARYEGAVNQALADAGVETADVTRDVLSLFGRPEGSAFRGILFAGSLGLRENPDTDRPDERGD</sequence>
<evidence type="ECO:0000313" key="2">
    <source>
        <dbReference type="Proteomes" id="UP001165368"/>
    </source>
</evidence>
<name>A0ABS9L2L4_9MICC</name>
<keyword evidence="2" id="KW-1185">Reference proteome</keyword>
<proteinExistence type="predicted"/>
<protein>
    <submittedName>
        <fullName evidence="1">Uncharacterized protein</fullName>
    </submittedName>
</protein>
<dbReference type="Proteomes" id="UP001165368">
    <property type="component" value="Unassembled WGS sequence"/>
</dbReference>
<accession>A0ABS9L2L4</accession>
<comment type="caution">
    <text evidence="1">The sequence shown here is derived from an EMBL/GenBank/DDBJ whole genome shotgun (WGS) entry which is preliminary data.</text>
</comment>
<organism evidence="1 2">
    <name type="scientific">Arthrobacter hankyongi</name>
    <dbReference type="NCBI Taxonomy" id="2904801"/>
    <lineage>
        <taxon>Bacteria</taxon>
        <taxon>Bacillati</taxon>
        <taxon>Actinomycetota</taxon>
        <taxon>Actinomycetes</taxon>
        <taxon>Micrococcales</taxon>
        <taxon>Micrococcaceae</taxon>
        <taxon>Arthrobacter</taxon>
    </lineage>
</organism>
<reference evidence="1" key="1">
    <citation type="submission" date="2022-01" db="EMBL/GenBank/DDBJ databases">
        <authorList>
            <person name="Jo J.-H."/>
            <person name="Im W.-T."/>
        </authorList>
    </citation>
    <scope>NUCLEOTIDE SEQUENCE</scope>
    <source>
        <strain evidence="1">I2-34</strain>
    </source>
</reference>
<dbReference type="EMBL" id="JAKLTQ010000001">
    <property type="protein sequence ID" value="MCG2620882.1"/>
    <property type="molecule type" value="Genomic_DNA"/>
</dbReference>